<proteinExistence type="predicted"/>
<sequence length="474" mass="50852">MSPRGTWRLGPTDEMLRDSARALGSARTVQLLWRFPEPVDATALDAEWRRLDRGRLSRRIVPAAVPGARDRWAPAHNEEPAHHDDVPLTDGTVRAWLDDQVRAPLPVDSGALWRLAAAPYRTGSLVSLCVPHFRCDGMGLFRALAERTDPPAPRRRTPGPLAEDLADAAAGVAATLTRTPPWAAGLLAHPERLRHLAEALRPAGPAPAASAPRYFSWDVFEVDAAAWEERARAHGGTVNSLFVEIAANLVRAAVPRDAEADVAIGVPVDRRTSPDDGRANALVVVPVTVAGGPPRHDGLHPTRRATRAALADPRLQAATLVPERLWHLLPGGLANALKTPGAQQTDAVASNFGAAPEAVTLFAGAHADAVALRTMNVPGVVPERARLRASLCLLRTGDRFHVTVTGMPDHFGDGGTLHRLAREEFAAWDLPARGWWEPLPQVDRVPPPRSTAVRGLVVGAADRAPRPVTGGSER</sequence>
<feature type="region of interest" description="Disordered" evidence="1">
    <location>
        <begin position="453"/>
        <end position="474"/>
    </location>
</feature>
<dbReference type="Proteomes" id="UP001198565">
    <property type="component" value="Unassembled WGS sequence"/>
</dbReference>
<dbReference type="RefSeq" id="WP_222982612.1">
    <property type="nucleotide sequence ID" value="NZ_JAINVZ010000042.1"/>
</dbReference>
<evidence type="ECO:0008006" key="4">
    <source>
        <dbReference type="Google" id="ProtNLM"/>
    </source>
</evidence>
<comment type="caution">
    <text evidence="2">The sequence shown here is derived from an EMBL/GenBank/DDBJ whole genome shotgun (WGS) entry which is preliminary data.</text>
</comment>
<accession>A0ABS7R1N9</accession>
<evidence type="ECO:0000313" key="3">
    <source>
        <dbReference type="Proteomes" id="UP001198565"/>
    </source>
</evidence>
<gene>
    <name evidence="2" type="ORF">K7472_31635</name>
</gene>
<reference evidence="2 3" key="1">
    <citation type="submission" date="2021-08" db="EMBL/GenBank/DDBJ databases">
        <title>Streptomyces sp. PTM05 isolated from lichen.</title>
        <authorList>
            <person name="Somphong A."/>
            <person name="Phongsopitanun W."/>
            <person name="Tanasupawat S."/>
        </authorList>
    </citation>
    <scope>NUCLEOTIDE SEQUENCE [LARGE SCALE GENOMIC DNA]</scope>
    <source>
        <strain evidence="2 3">Ptm05</strain>
    </source>
</reference>
<dbReference type="EMBL" id="JAINVZ010000042">
    <property type="protein sequence ID" value="MBY8889361.1"/>
    <property type="molecule type" value="Genomic_DNA"/>
</dbReference>
<evidence type="ECO:0000313" key="2">
    <source>
        <dbReference type="EMBL" id="MBY8889361.1"/>
    </source>
</evidence>
<organism evidence="2 3">
    <name type="scientific">Streptantibioticus parmotrematis</name>
    <dbReference type="NCBI Taxonomy" id="2873249"/>
    <lineage>
        <taxon>Bacteria</taxon>
        <taxon>Bacillati</taxon>
        <taxon>Actinomycetota</taxon>
        <taxon>Actinomycetes</taxon>
        <taxon>Kitasatosporales</taxon>
        <taxon>Streptomycetaceae</taxon>
        <taxon>Streptantibioticus</taxon>
    </lineage>
</organism>
<evidence type="ECO:0000256" key="1">
    <source>
        <dbReference type="SAM" id="MobiDB-lite"/>
    </source>
</evidence>
<keyword evidence="3" id="KW-1185">Reference proteome</keyword>
<name>A0ABS7R1N9_9ACTN</name>
<protein>
    <recommendedName>
        <fullName evidence="4">Diacylglycerol O-acyltransferase</fullName>
    </recommendedName>
</protein>